<feature type="domain" description="Flagellar motor switch protein FliN-like C-terminal" evidence="10">
    <location>
        <begin position="235"/>
        <end position="301"/>
    </location>
</feature>
<evidence type="ECO:0000313" key="12">
    <source>
        <dbReference type="Proteomes" id="UP000029839"/>
    </source>
</evidence>
<dbReference type="PANTHER" id="PTHR30034">
    <property type="entry name" value="FLAGELLAR MOTOR SWITCH PROTEIN FLIM"/>
    <property type="match status" value="1"/>
</dbReference>
<dbReference type="GO" id="GO:0005886">
    <property type="term" value="C:plasma membrane"/>
    <property type="evidence" value="ECO:0007669"/>
    <property type="project" value="UniProtKB-SubCell"/>
</dbReference>
<dbReference type="Proteomes" id="UP000029839">
    <property type="component" value="Unassembled WGS sequence"/>
</dbReference>
<dbReference type="EMBL" id="AXCY01000149">
    <property type="protein sequence ID" value="KGM08852.1"/>
    <property type="molecule type" value="Genomic_DNA"/>
</dbReference>
<evidence type="ECO:0000256" key="4">
    <source>
        <dbReference type="ARBA" id="ARBA00021898"/>
    </source>
</evidence>
<proteinExistence type="inferred from homology"/>
<comment type="similarity">
    <text evidence="3">Belongs to the FliM family.</text>
</comment>
<dbReference type="GO" id="GO:0071978">
    <property type="term" value="P:bacterial-type flagellum-dependent swarming motility"/>
    <property type="evidence" value="ECO:0007669"/>
    <property type="project" value="TreeGrafter"/>
</dbReference>
<protein>
    <recommendedName>
        <fullName evidence="4">Flagellar motor switch protein FliM</fullName>
    </recommendedName>
</protein>
<dbReference type="SUPFAM" id="SSF101801">
    <property type="entry name" value="Surface presentation of antigens (SPOA)"/>
    <property type="match status" value="1"/>
</dbReference>
<dbReference type="InterPro" id="IPR028976">
    <property type="entry name" value="CheC-like_sf"/>
</dbReference>
<dbReference type="AlphaFoldDB" id="A0A0A0BMD0"/>
<dbReference type="RefSeq" id="WP_052426546.1">
    <property type="nucleotide sequence ID" value="NZ_AXCY01000149.1"/>
</dbReference>
<dbReference type="InterPro" id="IPR001543">
    <property type="entry name" value="FliN-like_C"/>
</dbReference>
<dbReference type="PIRSF" id="PIRSF002888">
    <property type="entry name" value="FliM"/>
    <property type="match status" value="1"/>
</dbReference>
<keyword evidence="7" id="KW-0283">Flagellar rotation</keyword>
<keyword evidence="5" id="KW-1003">Cell membrane</keyword>
<organism evidence="11 12">
    <name type="scientific">Cellulomonas carbonis T26</name>
    <dbReference type="NCBI Taxonomy" id="947969"/>
    <lineage>
        <taxon>Bacteria</taxon>
        <taxon>Bacillati</taxon>
        <taxon>Actinomycetota</taxon>
        <taxon>Actinomycetes</taxon>
        <taxon>Micrococcales</taxon>
        <taxon>Cellulomonadaceae</taxon>
        <taxon>Cellulomonas</taxon>
    </lineage>
</organism>
<keyword evidence="11" id="KW-0969">Cilium</keyword>
<evidence type="ECO:0000256" key="5">
    <source>
        <dbReference type="ARBA" id="ARBA00022475"/>
    </source>
</evidence>
<sequence>MTVQEAPGSTRRKRSGVPEVYDFRRPMTLAREHARALEMGFETFARQWGTQLTSRLRVVAQATLDTVEMRSYDEYVRSLPPMTTMVLCGVEQGRSTAVLQLPSDATMLWVDYLLGGPGLASGPDRELTDIEWQLVRELLGHALADLHYAFASICPLDVNVKSVQYAPQFVQAAAASEPVIIASFTMQLGKHESTATFMVPAEVMLAQLLAGEALDSRTVDEVREHELALDAIAGQVQEVPVSIGVRFRPQTVAAAEIATLALGDVVPLRHRGDQPLDVVIGDVVLARAAMGANGSRLACLVVTSEENH</sequence>
<evidence type="ECO:0000256" key="2">
    <source>
        <dbReference type="ARBA" id="ARBA00004202"/>
    </source>
</evidence>
<keyword evidence="9" id="KW-0975">Bacterial flagellum</keyword>
<dbReference type="Pfam" id="PF02154">
    <property type="entry name" value="FliM"/>
    <property type="match status" value="1"/>
</dbReference>
<dbReference type="Pfam" id="PF01052">
    <property type="entry name" value="FliMN_C"/>
    <property type="match status" value="1"/>
</dbReference>
<evidence type="ECO:0000256" key="7">
    <source>
        <dbReference type="ARBA" id="ARBA00022779"/>
    </source>
</evidence>
<dbReference type="SUPFAM" id="SSF103039">
    <property type="entry name" value="CheC-like"/>
    <property type="match status" value="1"/>
</dbReference>
<evidence type="ECO:0000313" key="11">
    <source>
        <dbReference type="EMBL" id="KGM08852.1"/>
    </source>
</evidence>
<reference evidence="11 12" key="1">
    <citation type="submission" date="2013-08" db="EMBL/GenBank/DDBJ databases">
        <title>Genome sequencing of Cellulomonas carbonis T26.</title>
        <authorList>
            <person name="Chen F."/>
            <person name="Li Y."/>
            <person name="Wang G."/>
        </authorList>
    </citation>
    <scope>NUCLEOTIDE SEQUENCE [LARGE SCALE GENOMIC DNA]</scope>
    <source>
        <strain evidence="11 12">T26</strain>
    </source>
</reference>
<accession>A0A0A0BMD0</accession>
<evidence type="ECO:0000256" key="8">
    <source>
        <dbReference type="ARBA" id="ARBA00023136"/>
    </source>
</evidence>
<dbReference type="GO" id="GO:0009425">
    <property type="term" value="C:bacterial-type flagellum basal body"/>
    <property type="evidence" value="ECO:0007669"/>
    <property type="project" value="UniProtKB-SubCell"/>
</dbReference>
<gene>
    <name evidence="11" type="ORF">N868_05685</name>
</gene>
<keyword evidence="12" id="KW-1185">Reference proteome</keyword>
<dbReference type="Gene3D" id="3.40.1550.10">
    <property type="entry name" value="CheC-like"/>
    <property type="match status" value="1"/>
</dbReference>
<keyword evidence="8" id="KW-0472">Membrane</keyword>
<evidence type="ECO:0000256" key="3">
    <source>
        <dbReference type="ARBA" id="ARBA00011049"/>
    </source>
</evidence>
<comment type="caution">
    <text evidence="11">The sequence shown here is derived from an EMBL/GenBank/DDBJ whole genome shotgun (WGS) entry which is preliminary data.</text>
</comment>
<keyword evidence="11" id="KW-0966">Cell projection</keyword>
<evidence type="ECO:0000256" key="9">
    <source>
        <dbReference type="ARBA" id="ARBA00023143"/>
    </source>
</evidence>
<keyword evidence="6" id="KW-0145">Chemotaxis</keyword>
<evidence type="ECO:0000259" key="10">
    <source>
        <dbReference type="Pfam" id="PF01052"/>
    </source>
</evidence>
<name>A0A0A0BMD0_9CELL</name>
<reference evidence="11 12" key="2">
    <citation type="journal article" date="2015" name="Stand. Genomic Sci.">
        <title>Draft genome sequence of Cellulomonas carbonis T26(T) and comparative analysis of six Cellulomonas genomes.</title>
        <authorList>
            <person name="Zhuang W."/>
            <person name="Zhang S."/>
            <person name="Xia X."/>
            <person name="Wang G."/>
        </authorList>
    </citation>
    <scope>NUCLEOTIDE SEQUENCE [LARGE SCALE GENOMIC DNA]</scope>
    <source>
        <strain evidence="11 12">T26</strain>
    </source>
</reference>
<comment type="subcellular location">
    <subcellularLocation>
        <location evidence="1">Bacterial flagellum basal body</location>
    </subcellularLocation>
    <subcellularLocation>
        <location evidence="2">Cell membrane</location>
        <topology evidence="2">Peripheral membrane protein</topology>
    </subcellularLocation>
</comment>
<dbReference type="GO" id="GO:0003774">
    <property type="term" value="F:cytoskeletal motor activity"/>
    <property type="evidence" value="ECO:0007669"/>
    <property type="project" value="InterPro"/>
</dbReference>
<evidence type="ECO:0000256" key="1">
    <source>
        <dbReference type="ARBA" id="ARBA00004117"/>
    </source>
</evidence>
<dbReference type="InterPro" id="IPR001689">
    <property type="entry name" value="Flag_FliM"/>
</dbReference>
<evidence type="ECO:0000256" key="6">
    <source>
        <dbReference type="ARBA" id="ARBA00022500"/>
    </source>
</evidence>
<keyword evidence="11" id="KW-0282">Flagellum</keyword>
<dbReference type="Gene3D" id="2.30.330.10">
    <property type="entry name" value="SpoA-like"/>
    <property type="match status" value="1"/>
</dbReference>
<dbReference type="InterPro" id="IPR036429">
    <property type="entry name" value="SpoA-like_sf"/>
</dbReference>
<dbReference type="PANTHER" id="PTHR30034:SF6">
    <property type="entry name" value="YOP PROTEINS TRANSLOCATION PROTEIN Q"/>
    <property type="match status" value="1"/>
</dbReference>
<dbReference type="GO" id="GO:0050918">
    <property type="term" value="P:positive chemotaxis"/>
    <property type="evidence" value="ECO:0007669"/>
    <property type="project" value="TreeGrafter"/>
</dbReference>
<dbReference type="CDD" id="cd17908">
    <property type="entry name" value="FliM"/>
    <property type="match status" value="1"/>
</dbReference>